<dbReference type="SUPFAM" id="SSF51735">
    <property type="entry name" value="NAD(P)-binding Rossmann-fold domains"/>
    <property type="match status" value="1"/>
</dbReference>
<dbReference type="SUPFAM" id="SSF55347">
    <property type="entry name" value="Glyceraldehyde-3-phosphate dehydrogenase-like, C-terminal domain"/>
    <property type="match status" value="1"/>
</dbReference>
<dbReference type="GO" id="GO:0050606">
    <property type="term" value="F:4-carboxy-2-hydroxymuconate semialdehyde hemiacetal dehydrogenase activity"/>
    <property type="evidence" value="ECO:0007669"/>
    <property type="project" value="UniProtKB-EC"/>
</dbReference>
<keyword evidence="2" id="KW-0732">Signal</keyword>
<feature type="chain" id="PRO_5023148523" evidence="2">
    <location>
        <begin position="29"/>
        <end position="486"/>
    </location>
</feature>
<sequence length="486" mass="53535" precursor="true">MPQDQVNRRGFIATTAAGAALAAAPAIAANDANANSRLRLGYIGVGGRAQAHINHALQLQKEENLVEIATVCDVFNRYRDDTAKHVENESGKAPKKTGDYRDILNDDSIDAVVISTPDHWHAKQTIDSLKAGKHVYCEKPMTHSVEEALAVHQAWKDSGLVMQVGVQSTSLPVWQSINEKIRQGDLGKVMQYQTEFFRNSDMGQWRYYGLSKDMNPSNIDWDMFLGTEFGLAPAMPFDRAKFAQWRCYWDFGSGMFTDLFVHRTTSMLKATGLRFPGRVVGAGGIYLEYDGRTVPDVATVVADFNEGVQGLVTATMCSGETPIKQLIRGHSGSVVLGVGEEFSGYDFVAERPQVHHERGLKDERIEVGKINNTSKAHLKNFAEAVNAGDPSKVNCSPELGAAAMTIVKLGSRSYREGKVYHFDQDSMSFSDGNPSWAEKWEARSAERGEPSHVAGWEAGDRGSKLFPRPYQKLEGPWVDGKDPAAT</sequence>
<dbReference type="InterPro" id="IPR050463">
    <property type="entry name" value="Gfo/Idh/MocA_oxidrdct_glycsds"/>
</dbReference>
<evidence type="ECO:0000313" key="5">
    <source>
        <dbReference type="Proteomes" id="UP000316714"/>
    </source>
</evidence>
<dbReference type="AlphaFoldDB" id="A0A5C5VDL1"/>
<proteinExistence type="predicted"/>
<comment type="caution">
    <text evidence="4">The sequence shown here is derived from an EMBL/GenBank/DDBJ whole genome shotgun (WGS) entry which is preliminary data.</text>
</comment>
<dbReference type="EMBL" id="SIHJ01000001">
    <property type="protein sequence ID" value="TWT36271.1"/>
    <property type="molecule type" value="Genomic_DNA"/>
</dbReference>
<evidence type="ECO:0000256" key="2">
    <source>
        <dbReference type="SAM" id="SignalP"/>
    </source>
</evidence>
<evidence type="ECO:0000313" key="4">
    <source>
        <dbReference type="EMBL" id="TWT36271.1"/>
    </source>
</evidence>
<dbReference type="OrthoDB" id="9788246at2"/>
<gene>
    <name evidence="4" type="primary">ligC_3</name>
    <name evidence="4" type="ORF">KOR34_11750</name>
</gene>
<organism evidence="4 5">
    <name type="scientific">Posidoniimonas corsicana</name>
    <dbReference type="NCBI Taxonomy" id="1938618"/>
    <lineage>
        <taxon>Bacteria</taxon>
        <taxon>Pseudomonadati</taxon>
        <taxon>Planctomycetota</taxon>
        <taxon>Planctomycetia</taxon>
        <taxon>Pirellulales</taxon>
        <taxon>Lacipirellulaceae</taxon>
        <taxon>Posidoniimonas</taxon>
    </lineage>
</organism>
<reference evidence="4 5" key="1">
    <citation type="submission" date="2019-02" db="EMBL/GenBank/DDBJ databases">
        <title>Deep-cultivation of Planctomycetes and their phenomic and genomic characterization uncovers novel biology.</title>
        <authorList>
            <person name="Wiegand S."/>
            <person name="Jogler M."/>
            <person name="Boedeker C."/>
            <person name="Pinto D."/>
            <person name="Vollmers J."/>
            <person name="Rivas-Marin E."/>
            <person name="Kohn T."/>
            <person name="Peeters S.H."/>
            <person name="Heuer A."/>
            <person name="Rast P."/>
            <person name="Oberbeckmann S."/>
            <person name="Bunk B."/>
            <person name="Jeske O."/>
            <person name="Meyerdierks A."/>
            <person name="Storesund J.E."/>
            <person name="Kallscheuer N."/>
            <person name="Luecker S."/>
            <person name="Lage O.M."/>
            <person name="Pohl T."/>
            <person name="Merkel B.J."/>
            <person name="Hornburger P."/>
            <person name="Mueller R.-W."/>
            <person name="Bruemmer F."/>
            <person name="Labrenz M."/>
            <person name="Spormann A.M."/>
            <person name="Op Den Camp H."/>
            <person name="Overmann J."/>
            <person name="Amann R."/>
            <person name="Jetten M.S.M."/>
            <person name="Mascher T."/>
            <person name="Medema M.H."/>
            <person name="Devos D.P."/>
            <person name="Kaster A.-K."/>
            <person name="Ovreas L."/>
            <person name="Rohde M."/>
            <person name="Galperin M.Y."/>
            <person name="Jogler C."/>
        </authorList>
    </citation>
    <scope>NUCLEOTIDE SEQUENCE [LARGE SCALE GENOMIC DNA]</scope>
    <source>
        <strain evidence="4 5">KOR34</strain>
    </source>
</reference>
<feature type="domain" description="Gfo/Idh/MocA-like oxidoreductase N-terminal" evidence="3">
    <location>
        <begin position="39"/>
        <end position="165"/>
    </location>
</feature>
<feature type="signal peptide" evidence="2">
    <location>
        <begin position="1"/>
        <end position="28"/>
    </location>
</feature>
<dbReference type="EC" id="1.1.1.312" evidence="4"/>
<keyword evidence="5" id="KW-1185">Reference proteome</keyword>
<dbReference type="Pfam" id="PF01408">
    <property type="entry name" value="GFO_IDH_MocA"/>
    <property type="match status" value="1"/>
</dbReference>
<dbReference type="Gene3D" id="3.30.360.10">
    <property type="entry name" value="Dihydrodipicolinate Reductase, domain 2"/>
    <property type="match status" value="1"/>
</dbReference>
<dbReference type="Gene3D" id="3.40.50.720">
    <property type="entry name" value="NAD(P)-binding Rossmann-like Domain"/>
    <property type="match status" value="1"/>
</dbReference>
<dbReference type="Proteomes" id="UP000316714">
    <property type="component" value="Unassembled WGS sequence"/>
</dbReference>
<evidence type="ECO:0000259" key="3">
    <source>
        <dbReference type="Pfam" id="PF01408"/>
    </source>
</evidence>
<feature type="region of interest" description="Disordered" evidence="1">
    <location>
        <begin position="444"/>
        <end position="486"/>
    </location>
</feature>
<accession>A0A5C5VDL1</accession>
<dbReference type="RefSeq" id="WP_146563037.1">
    <property type="nucleotide sequence ID" value="NZ_SIHJ01000001.1"/>
</dbReference>
<name>A0A5C5VDL1_9BACT</name>
<dbReference type="InterPro" id="IPR036291">
    <property type="entry name" value="NAD(P)-bd_dom_sf"/>
</dbReference>
<dbReference type="PROSITE" id="PS51318">
    <property type="entry name" value="TAT"/>
    <property type="match status" value="1"/>
</dbReference>
<dbReference type="InterPro" id="IPR006311">
    <property type="entry name" value="TAT_signal"/>
</dbReference>
<dbReference type="InterPro" id="IPR000683">
    <property type="entry name" value="Gfo/Idh/MocA-like_OxRdtase_N"/>
</dbReference>
<dbReference type="GO" id="GO:0000166">
    <property type="term" value="F:nucleotide binding"/>
    <property type="evidence" value="ECO:0007669"/>
    <property type="project" value="InterPro"/>
</dbReference>
<keyword evidence="4" id="KW-0560">Oxidoreductase</keyword>
<protein>
    <submittedName>
        <fullName evidence="4">4-carboxy-2-hydroxymuconate-6-semialdehyde dehydrogenase</fullName>
        <ecNumber evidence="4">1.1.1.312</ecNumber>
    </submittedName>
</protein>
<evidence type="ECO:0000256" key="1">
    <source>
        <dbReference type="SAM" id="MobiDB-lite"/>
    </source>
</evidence>
<dbReference type="PANTHER" id="PTHR43818">
    <property type="entry name" value="BCDNA.GH03377"/>
    <property type="match status" value="1"/>
</dbReference>
<dbReference type="PANTHER" id="PTHR43818:SF5">
    <property type="entry name" value="OXIDOREDUCTASE FAMILY PROTEIN"/>
    <property type="match status" value="1"/>
</dbReference>